<proteinExistence type="predicted"/>
<dbReference type="VEuPathDB" id="MicrosporidiaDB:EDEG_02586"/>
<dbReference type="InParanoid" id="J9D638"/>
<organism evidence="1 2">
    <name type="scientific">Edhazardia aedis (strain USNM 41457)</name>
    <name type="common">Microsporidian parasite</name>
    <dbReference type="NCBI Taxonomy" id="1003232"/>
    <lineage>
        <taxon>Eukaryota</taxon>
        <taxon>Fungi</taxon>
        <taxon>Fungi incertae sedis</taxon>
        <taxon>Microsporidia</taxon>
        <taxon>Edhazardia</taxon>
    </lineage>
</organism>
<evidence type="ECO:0000313" key="2">
    <source>
        <dbReference type="Proteomes" id="UP000003163"/>
    </source>
</evidence>
<evidence type="ECO:0000313" key="1">
    <source>
        <dbReference type="EMBL" id="EJW03004.1"/>
    </source>
</evidence>
<gene>
    <name evidence="1" type="ORF">EDEG_02586</name>
</gene>
<reference evidence="1 2" key="1">
    <citation type="submission" date="2011-08" db="EMBL/GenBank/DDBJ databases">
        <authorList>
            <person name="Liu Z.J."/>
            <person name="Shi F.L."/>
            <person name="Lu J.Q."/>
            <person name="Li M."/>
            <person name="Wang Z.L."/>
        </authorList>
    </citation>
    <scope>NUCLEOTIDE SEQUENCE [LARGE SCALE GENOMIC DNA]</scope>
    <source>
        <strain evidence="1 2">USNM 41457</strain>
    </source>
</reference>
<accession>J9D638</accession>
<name>J9D638_EDHAE</name>
<reference evidence="2" key="2">
    <citation type="submission" date="2015-07" db="EMBL/GenBank/DDBJ databases">
        <title>Contrasting host-pathogen interactions and genome evolution in two generalist and specialist microsporidian pathogens of mosquitoes.</title>
        <authorList>
            <consortium name="The Broad Institute Genomics Platform"/>
            <consortium name="The Broad Institute Genome Sequencing Center for Infectious Disease"/>
            <person name="Cuomo C.A."/>
            <person name="Sanscrainte N.D."/>
            <person name="Goldberg J.M."/>
            <person name="Heiman D."/>
            <person name="Young S."/>
            <person name="Zeng Q."/>
            <person name="Becnel J.J."/>
            <person name="Birren B.W."/>
        </authorList>
    </citation>
    <scope>NUCLEOTIDE SEQUENCE [LARGE SCALE GENOMIC DNA]</scope>
    <source>
        <strain evidence="2">USNM 41457</strain>
    </source>
</reference>
<protein>
    <submittedName>
        <fullName evidence="1">Uncharacterized protein</fullName>
    </submittedName>
</protein>
<dbReference type="AlphaFoldDB" id="J9D638"/>
<sequence>MKETTSRLDFSFNFSDENLLNKNVNSCLSKKDNSSDIKQKFVILALISSNLKVFLRIQYYISSVFSTKPCKYTYIMQILFPRKYLIKVQRLRKFPFNIFV</sequence>
<dbReference type="HOGENOM" id="CLU_2306057_0_0_1"/>
<dbReference type="EMBL" id="AFBI03000048">
    <property type="protein sequence ID" value="EJW03004.1"/>
    <property type="molecule type" value="Genomic_DNA"/>
</dbReference>
<comment type="caution">
    <text evidence="1">The sequence shown here is derived from an EMBL/GenBank/DDBJ whole genome shotgun (WGS) entry which is preliminary data.</text>
</comment>
<dbReference type="Proteomes" id="UP000003163">
    <property type="component" value="Unassembled WGS sequence"/>
</dbReference>
<keyword evidence="2" id="KW-1185">Reference proteome</keyword>